<protein>
    <submittedName>
        <fullName evidence="1">Uncharacterized protein</fullName>
    </submittedName>
</protein>
<feature type="non-terminal residue" evidence="1">
    <location>
        <position position="1"/>
    </location>
</feature>
<evidence type="ECO:0000313" key="1">
    <source>
        <dbReference type="EMBL" id="QBZ65502.1"/>
    </source>
</evidence>
<dbReference type="AlphaFoldDB" id="A0A4P7NT22"/>
<name>A0A4P7NT22_PYROR</name>
<evidence type="ECO:0000313" key="2">
    <source>
        <dbReference type="Proteomes" id="UP000294847"/>
    </source>
</evidence>
<reference evidence="1 2" key="1">
    <citation type="journal article" date="2019" name="Mol. Biol. Evol.">
        <title>Blast fungal genomes show frequent chromosomal changes, gene gains and losses, and effector gene turnover.</title>
        <authorList>
            <person name="Gomez Luciano L.B."/>
            <person name="Jason Tsai I."/>
            <person name="Chuma I."/>
            <person name="Tosa Y."/>
            <person name="Chen Y.H."/>
            <person name="Li J.Y."/>
            <person name="Li M.Y."/>
            <person name="Jade Lu M.Y."/>
            <person name="Nakayashiki H."/>
            <person name="Li W.H."/>
        </authorList>
    </citation>
    <scope>NUCLEOTIDE SEQUENCE [LARGE SCALE GENOMIC DNA]</scope>
    <source>
        <strain evidence="1">MZ5-1-6</strain>
    </source>
</reference>
<gene>
    <name evidence="1" type="ORF">PoMZ_12463</name>
</gene>
<dbReference type="Proteomes" id="UP000294847">
    <property type="component" value="Chromosome 7"/>
</dbReference>
<organism evidence="1 2">
    <name type="scientific">Pyricularia oryzae</name>
    <name type="common">Rice blast fungus</name>
    <name type="synonym">Magnaporthe oryzae</name>
    <dbReference type="NCBI Taxonomy" id="318829"/>
    <lineage>
        <taxon>Eukaryota</taxon>
        <taxon>Fungi</taxon>
        <taxon>Dikarya</taxon>
        <taxon>Ascomycota</taxon>
        <taxon>Pezizomycotina</taxon>
        <taxon>Sordariomycetes</taxon>
        <taxon>Sordariomycetidae</taxon>
        <taxon>Magnaporthales</taxon>
        <taxon>Pyriculariaceae</taxon>
        <taxon>Pyricularia</taxon>
    </lineage>
</organism>
<proteinExistence type="predicted"/>
<dbReference type="EMBL" id="CP034210">
    <property type="protein sequence ID" value="QBZ65502.1"/>
    <property type="molecule type" value="Genomic_DNA"/>
</dbReference>
<sequence length="100" mass="11467">EILARELRTPRTQARRGSKCKFGRSTKACCLRVMGDNLPQGSWLKNVRLVACLMVGDHSRSRPWIAPRVYSHLLEGYASWGPHKRVFFLNFRQNRGPANS</sequence>
<accession>A0A4P7NT22</accession>